<gene>
    <name evidence="2" type="ORF">FH972_003241</name>
</gene>
<evidence type="ECO:0008006" key="4">
    <source>
        <dbReference type="Google" id="ProtNLM"/>
    </source>
</evidence>
<reference evidence="2 3" key="1">
    <citation type="submission" date="2019-06" db="EMBL/GenBank/DDBJ databases">
        <title>A chromosomal-level reference genome of Carpinus fangiana (Coryloideae, Betulaceae).</title>
        <authorList>
            <person name="Yang X."/>
            <person name="Wang Z."/>
            <person name="Zhang L."/>
            <person name="Hao G."/>
            <person name="Liu J."/>
            <person name="Yang Y."/>
        </authorList>
    </citation>
    <scope>NUCLEOTIDE SEQUENCE [LARGE SCALE GENOMIC DNA]</scope>
    <source>
        <strain evidence="2">Cfa_2016G</strain>
        <tissue evidence="2">Leaf</tissue>
    </source>
</reference>
<feature type="compositionally biased region" description="Basic and acidic residues" evidence="1">
    <location>
        <begin position="439"/>
        <end position="459"/>
    </location>
</feature>
<dbReference type="OrthoDB" id="1079501at2759"/>
<feature type="region of interest" description="Disordered" evidence="1">
    <location>
        <begin position="474"/>
        <end position="568"/>
    </location>
</feature>
<keyword evidence="3" id="KW-1185">Reference proteome</keyword>
<protein>
    <recommendedName>
        <fullName evidence="4">DUF4378 domain-containing protein</fullName>
    </recommendedName>
</protein>
<feature type="region of interest" description="Disordered" evidence="1">
    <location>
        <begin position="403"/>
        <end position="459"/>
    </location>
</feature>
<proteinExistence type="predicted"/>
<feature type="compositionally biased region" description="Basic and acidic residues" evidence="1">
    <location>
        <begin position="38"/>
        <end position="47"/>
    </location>
</feature>
<feature type="compositionally biased region" description="Polar residues" evidence="1">
    <location>
        <begin position="527"/>
        <end position="543"/>
    </location>
</feature>
<dbReference type="EMBL" id="CM017321">
    <property type="protein sequence ID" value="KAE7998730.1"/>
    <property type="molecule type" value="Genomic_DNA"/>
</dbReference>
<feature type="compositionally biased region" description="Basic residues" evidence="1">
    <location>
        <begin position="476"/>
        <end position="489"/>
    </location>
</feature>
<name>A0A5N6QKT1_9ROSI</name>
<organism evidence="2 3">
    <name type="scientific">Carpinus fangiana</name>
    <dbReference type="NCBI Taxonomy" id="176857"/>
    <lineage>
        <taxon>Eukaryota</taxon>
        <taxon>Viridiplantae</taxon>
        <taxon>Streptophyta</taxon>
        <taxon>Embryophyta</taxon>
        <taxon>Tracheophyta</taxon>
        <taxon>Spermatophyta</taxon>
        <taxon>Magnoliopsida</taxon>
        <taxon>eudicotyledons</taxon>
        <taxon>Gunneridae</taxon>
        <taxon>Pentapetalae</taxon>
        <taxon>rosids</taxon>
        <taxon>fabids</taxon>
        <taxon>Fagales</taxon>
        <taxon>Betulaceae</taxon>
        <taxon>Carpinus</taxon>
    </lineage>
</organism>
<feature type="compositionally biased region" description="Basic and acidic residues" evidence="1">
    <location>
        <begin position="494"/>
        <end position="513"/>
    </location>
</feature>
<dbReference type="Proteomes" id="UP000327013">
    <property type="component" value="Chromosome 1"/>
</dbReference>
<evidence type="ECO:0000256" key="1">
    <source>
        <dbReference type="SAM" id="MobiDB-lite"/>
    </source>
</evidence>
<feature type="region of interest" description="Disordered" evidence="1">
    <location>
        <begin position="30"/>
        <end position="59"/>
    </location>
</feature>
<dbReference type="AlphaFoldDB" id="A0A5N6QKT1"/>
<evidence type="ECO:0000313" key="3">
    <source>
        <dbReference type="Proteomes" id="UP000327013"/>
    </source>
</evidence>
<sequence length="835" mass="94409">MPQGSLKSAVYRSFVTCDNPKGVVDCNTMRKSRTSSQKMDRRIESRRSTPKNSDTSMEYKAEKEEMQLSKGFKEEVHSPSSFQLMEVSQGVQKLNRMINSWTKGVRFDGQSKDIAEDLLKGALDLQESLIMLGKLQETSQNMTRLETKQNEKSERRRIDEVGIERTQSSEFGDQNCSMRFQKRRLSADGSSRDHIEELRKVIRGSFTRQNLLPNPTIEEMGYLHLKDLDSVSEIRTTSSSQSLMVHPYDFGSTDPALSSRALQKKEKGPNLIAKLMGLEDLPSKPLRAPLQKHLESERILNQRRAVFDIDRPRGRKPFSNADLERRTLKNILETMKFKGLLKSNSVKELKPPQSYHSHSKKRLIDEIPPIVLIKPLIEELQTPVLQEEEALNTKKMLRKVKRKENLPSKTHKEGALSSKKLHRKMEAVEAPTKTLSLEEGNKHKEVVRQPEEKKVISKEKASNKLKATGLVDQKLQKKKATDKKAHKIQNARGKPSEMENVKAKIVSKSEDQARAASTKPRKHENRSNIINNQITRRPSAFQNSISKLTTKTTISSSTDQKKNQMKKMNPVREPIAAKSLIENFGSKEDDKRINLGSGNCSPMIRTDTSLVDQLPIEEDIDASESYIEEHCSNSQSSLSDVIPLSPKHEIDDKTTEEAYNHIIQSRADIKSFKSGTNLEALLLSSPSFLSRAEELFYLNVRNPSGISDLVVANVKLSLECANELIERISLRDSQTIHPLLLASVGNLRVCISIDNLAGEVCKGIENLRSYSNLAGECLPVDGIYAMLERDISCNGVENAIWDVDWRHAFSVDDAEQVVNEIEKLLFDGLIEEVFT</sequence>
<evidence type="ECO:0000313" key="2">
    <source>
        <dbReference type="EMBL" id="KAE7998730.1"/>
    </source>
</evidence>
<accession>A0A5N6QKT1</accession>
<feature type="compositionally biased region" description="Basic and acidic residues" evidence="1">
    <location>
        <begin position="403"/>
        <end position="414"/>
    </location>
</feature>
<dbReference type="PANTHER" id="PTHR34282">
    <property type="entry name" value="OS01G0228800 PROTEIN-RELATED"/>
    <property type="match status" value="1"/>
</dbReference>
<feature type="compositionally biased region" description="Low complexity" evidence="1">
    <location>
        <begin position="544"/>
        <end position="558"/>
    </location>
</feature>
<dbReference type="PANTHER" id="PTHR34282:SF2">
    <property type="entry name" value="DUF3741 DOMAIN-CONTAINING PROTEIN"/>
    <property type="match status" value="1"/>
</dbReference>